<keyword evidence="1" id="KW-0472">Membrane</keyword>
<dbReference type="RefSeq" id="XP_014149267.1">
    <property type="nucleotide sequence ID" value="XM_014293792.1"/>
</dbReference>
<dbReference type="eggNOG" id="ENOG502SADJ">
    <property type="taxonomic scope" value="Eukaryota"/>
</dbReference>
<evidence type="ECO:0000313" key="3">
    <source>
        <dbReference type="Proteomes" id="UP000054560"/>
    </source>
</evidence>
<feature type="transmembrane region" description="Helical" evidence="1">
    <location>
        <begin position="118"/>
        <end position="135"/>
    </location>
</feature>
<sequence>MNDTFDPYGVLTEPIVKLVFVLVNAFTTVSWIAIKYLLDRLWPSFKAINPPHKKWYVVANISKACCLGVTVVSCSWWYYAYHAYIVQERDLSATVMYLVKFSGATYIANHALVNTDQVHHYVSTTLFFLVAIYDLNHADIVHMINIYAFFSTLAFTTNLFLALRVMYAKTHPTVMRGLAMWSFVVYLAACTGNWILQGWWLLRHVIDLRLSIPALFYMLFLALVINDDIVLLRWLYQAGFETQDTSATTKKKQ</sequence>
<accession>A0A0L0FF32</accession>
<reference evidence="2 3" key="1">
    <citation type="submission" date="2011-02" db="EMBL/GenBank/DDBJ databases">
        <title>The Genome Sequence of Sphaeroforma arctica JP610.</title>
        <authorList>
            <consortium name="The Broad Institute Genome Sequencing Platform"/>
            <person name="Russ C."/>
            <person name="Cuomo C."/>
            <person name="Young S.K."/>
            <person name="Zeng Q."/>
            <person name="Gargeya S."/>
            <person name="Alvarado L."/>
            <person name="Berlin A."/>
            <person name="Chapman S.B."/>
            <person name="Chen Z."/>
            <person name="Freedman E."/>
            <person name="Gellesch M."/>
            <person name="Goldberg J."/>
            <person name="Griggs A."/>
            <person name="Gujja S."/>
            <person name="Heilman E."/>
            <person name="Heiman D."/>
            <person name="Howarth C."/>
            <person name="Mehta T."/>
            <person name="Neiman D."/>
            <person name="Pearson M."/>
            <person name="Roberts A."/>
            <person name="Saif S."/>
            <person name="Shea T."/>
            <person name="Shenoy N."/>
            <person name="Sisk P."/>
            <person name="Stolte C."/>
            <person name="Sykes S."/>
            <person name="White J."/>
            <person name="Yandava C."/>
            <person name="Burger G."/>
            <person name="Gray M.W."/>
            <person name="Holland P.W.H."/>
            <person name="King N."/>
            <person name="Lang F.B.F."/>
            <person name="Roger A.J."/>
            <person name="Ruiz-Trillo I."/>
            <person name="Haas B."/>
            <person name="Nusbaum C."/>
            <person name="Birren B."/>
        </authorList>
    </citation>
    <scope>NUCLEOTIDE SEQUENCE [LARGE SCALE GENOMIC DNA]</scope>
    <source>
        <strain evidence="2 3">JP610</strain>
    </source>
</reference>
<evidence type="ECO:0000313" key="2">
    <source>
        <dbReference type="EMBL" id="KNC75365.1"/>
    </source>
</evidence>
<feature type="transmembrane region" description="Helical" evidence="1">
    <location>
        <begin position="15"/>
        <end position="34"/>
    </location>
</feature>
<dbReference type="Proteomes" id="UP000054560">
    <property type="component" value="Unassembled WGS sequence"/>
</dbReference>
<evidence type="ECO:0000256" key="1">
    <source>
        <dbReference type="SAM" id="Phobius"/>
    </source>
</evidence>
<feature type="transmembrane region" description="Helical" evidence="1">
    <location>
        <begin position="55"/>
        <end position="79"/>
    </location>
</feature>
<organism evidence="2 3">
    <name type="scientific">Sphaeroforma arctica JP610</name>
    <dbReference type="NCBI Taxonomy" id="667725"/>
    <lineage>
        <taxon>Eukaryota</taxon>
        <taxon>Ichthyosporea</taxon>
        <taxon>Ichthyophonida</taxon>
        <taxon>Sphaeroforma</taxon>
    </lineage>
</organism>
<dbReference type="AlphaFoldDB" id="A0A0L0FF32"/>
<feature type="transmembrane region" description="Helical" evidence="1">
    <location>
        <begin position="147"/>
        <end position="167"/>
    </location>
</feature>
<keyword evidence="1" id="KW-0812">Transmembrane</keyword>
<evidence type="ECO:0008006" key="4">
    <source>
        <dbReference type="Google" id="ProtNLM"/>
    </source>
</evidence>
<dbReference type="GeneID" id="25912614"/>
<dbReference type="OrthoDB" id="267178at2759"/>
<keyword evidence="1" id="KW-1133">Transmembrane helix</keyword>
<proteinExistence type="predicted"/>
<protein>
    <recommendedName>
        <fullName evidence="4">TLC domain-containing protein</fullName>
    </recommendedName>
</protein>
<feature type="transmembrane region" description="Helical" evidence="1">
    <location>
        <begin position="179"/>
        <end position="202"/>
    </location>
</feature>
<name>A0A0L0FF32_9EUKA</name>
<feature type="transmembrane region" description="Helical" evidence="1">
    <location>
        <begin position="214"/>
        <end position="236"/>
    </location>
</feature>
<keyword evidence="3" id="KW-1185">Reference proteome</keyword>
<gene>
    <name evidence="2" type="ORF">SARC_12110</name>
</gene>
<dbReference type="EMBL" id="KQ243673">
    <property type="protein sequence ID" value="KNC75365.1"/>
    <property type="molecule type" value="Genomic_DNA"/>
</dbReference>